<dbReference type="FunFam" id="3.20.20.100:FF:000004">
    <property type="entry name" value="Oxidoreductase, aldo/keto reductase"/>
    <property type="match status" value="1"/>
</dbReference>
<accession>A0A2A9EFD5</accession>
<evidence type="ECO:0000313" key="5">
    <source>
        <dbReference type="Proteomes" id="UP000221394"/>
    </source>
</evidence>
<keyword evidence="1" id="KW-0560">Oxidoreductase</keyword>
<gene>
    <name evidence="4" type="ORF">ATL41_2540</name>
</gene>
<name>A0A2A9EFD5_9MICO</name>
<dbReference type="RefSeq" id="WP_098458772.1">
    <property type="nucleotide sequence ID" value="NZ_PDJH01000001.1"/>
</dbReference>
<dbReference type="EMBL" id="PDJH01000001">
    <property type="protein sequence ID" value="PFG37767.1"/>
    <property type="molecule type" value="Genomic_DNA"/>
</dbReference>
<dbReference type="InterPro" id="IPR023210">
    <property type="entry name" value="NADP_OxRdtase_dom"/>
</dbReference>
<feature type="compositionally biased region" description="Low complexity" evidence="2">
    <location>
        <begin position="1"/>
        <end position="21"/>
    </location>
</feature>
<dbReference type="PANTHER" id="PTHR43364:SF4">
    <property type="entry name" value="NAD(P)-LINKED OXIDOREDUCTASE SUPERFAMILY PROTEIN"/>
    <property type="match status" value="1"/>
</dbReference>
<evidence type="ECO:0000313" key="4">
    <source>
        <dbReference type="EMBL" id="PFG37767.1"/>
    </source>
</evidence>
<organism evidence="4 5">
    <name type="scientific">Flavimobilis soli</name>
    <dbReference type="NCBI Taxonomy" id="442709"/>
    <lineage>
        <taxon>Bacteria</taxon>
        <taxon>Bacillati</taxon>
        <taxon>Actinomycetota</taxon>
        <taxon>Actinomycetes</taxon>
        <taxon>Micrococcales</taxon>
        <taxon>Jonesiaceae</taxon>
        <taxon>Flavimobilis</taxon>
    </lineage>
</organism>
<dbReference type="GO" id="GO:0005829">
    <property type="term" value="C:cytosol"/>
    <property type="evidence" value="ECO:0007669"/>
    <property type="project" value="TreeGrafter"/>
</dbReference>
<dbReference type="AlphaFoldDB" id="A0A2A9EFD5"/>
<dbReference type="Proteomes" id="UP000221394">
    <property type="component" value="Unassembled WGS sequence"/>
</dbReference>
<dbReference type="OrthoDB" id="9768793at2"/>
<protein>
    <submittedName>
        <fullName evidence="4">Aryl-alcohol dehydrogenase-like predicted oxidoreductase</fullName>
    </submittedName>
</protein>
<comment type="caution">
    <text evidence="4">The sequence shown here is derived from an EMBL/GenBank/DDBJ whole genome shotgun (WGS) entry which is preliminary data.</text>
</comment>
<evidence type="ECO:0000259" key="3">
    <source>
        <dbReference type="Pfam" id="PF00248"/>
    </source>
</evidence>
<evidence type="ECO:0000256" key="1">
    <source>
        <dbReference type="ARBA" id="ARBA00023002"/>
    </source>
</evidence>
<dbReference type="InterPro" id="IPR036812">
    <property type="entry name" value="NAD(P)_OxRdtase_dom_sf"/>
</dbReference>
<feature type="region of interest" description="Disordered" evidence="2">
    <location>
        <begin position="1"/>
        <end position="23"/>
    </location>
</feature>
<dbReference type="GO" id="GO:0016491">
    <property type="term" value="F:oxidoreductase activity"/>
    <property type="evidence" value="ECO:0007669"/>
    <property type="project" value="UniProtKB-KW"/>
</dbReference>
<dbReference type="InterPro" id="IPR050523">
    <property type="entry name" value="AKR_Detox_Biosynth"/>
</dbReference>
<reference evidence="4 5" key="1">
    <citation type="submission" date="2017-10" db="EMBL/GenBank/DDBJ databases">
        <title>Sequencing the genomes of 1000 actinobacteria strains.</title>
        <authorList>
            <person name="Klenk H.-P."/>
        </authorList>
    </citation>
    <scope>NUCLEOTIDE SEQUENCE [LARGE SCALE GENOMIC DNA]</scope>
    <source>
        <strain evidence="4 5">DSM 21574</strain>
    </source>
</reference>
<dbReference type="Pfam" id="PF00248">
    <property type="entry name" value="Aldo_ket_red"/>
    <property type="match status" value="1"/>
</dbReference>
<keyword evidence="5" id="KW-1185">Reference proteome</keyword>
<dbReference type="PANTHER" id="PTHR43364">
    <property type="entry name" value="NADH-SPECIFIC METHYLGLYOXAL REDUCTASE-RELATED"/>
    <property type="match status" value="1"/>
</dbReference>
<dbReference type="Gene3D" id="3.20.20.100">
    <property type="entry name" value="NADP-dependent oxidoreductase domain"/>
    <property type="match status" value="1"/>
</dbReference>
<evidence type="ECO:0000256" key="2">
    <source>
        <dbReference type="SAM" id="MobiDB-lite"/>
    </source>
</evidence>
<proteinExistence type="predicted"/>
<dbReference type="SUPFAM" id="SSF51430">
    <property type="entry name" value="NAD(P)-linked oxidoreductase"/>
    <property type="match status" value="1"/>
</dbReference>
<feature type="domain" description="NADP-dependent oxidoreductase" evidence="3">
    <location>
        <begin position="37"/>
        <end position="334"/>
    </location>
</feature>
<sequence length="344" mass="36858">MTTPQTASATTPATESSPEVRPGLRRLGRSGLVVSVVGLGCNNLGRAGTVTRDADGANAVVRAALDAGITFFDTADCYGAEPGLSETLLGAALGRERDDVVVATKFGMDVGGLNGPDRGARGSRRYIVRAVEGSLRRLGTDRIDLLQLHTPDLGTPIEETLRALDDLVHAGKVLYIGHSNRAGWQIADAEHVARAIGTERFVSAQNHLNLLDRRAELEVLPAAEEYGLGVLPYFPLANGLLSGKYRRGEAPAGSRLTHSRRYLLETADWDQLERFAAFASERGMTEIEVAFSWLASHPQVSSVIAGATRPEQVAQNARAVRRLSSEDLAALDEIFPPAPKVALF</sequence>